<dbReference type="Proteomes" id="UP000311382">
    <property type="component" value="Unassembled WGS sequence"/>
</dbReference>
<evidence type="ECO:0000259" key="5">
    <source>
        <dbReference type="PROSITE" id="PS50105"/>
    </source>
</evidence>
<dbReference type="SUPFAM" id="SSF47769">
    <property type="entry name" value="SAM/Pointed domain"/>
    <property type="match status" value="1"/>
</dbReference>
<dbReference type="InterPro" id="IPR036028">
    <property type="entry name" value="SH3-like_dom_sf"/>
</dbReference>
<dbReference type="Pfam" id="PF07647">
    <property type="entry name" value="SAM_2"/>
    <property type="match status" value="1"/>
</dbReference>
<evidence type="ECO:0000259" key="4">
    <source>
        <dbReference type="PROSITE" id="PS50002"/>
    </source>
</evidence>
<dbReference type="InterPro" id="IPR051569">
    <property type="entry name" value="SHANK"/>
</dbReference>
<feature type="compositionally biased region" description="Low complexity" evidence="3">
    <location>
        <begin position="541"/>
        <end position="550"/>
    </location>
</feature>
<feature type="domain" description="SH3" evidence="4">
    <location>
        <begin position="628"/>
        <end position="687"/>
    </location>
</feature>
<dbReference type="InterPro" id="IPR001452">
    <property type="entry name" value="SH3_domain"/>
</dbReference>
<dbReference type="PROSITE" id="PS50105">
    <property type="entry name" value="SAM_DOMAIN"/>
    <property type="match status" value="1"/>
</dbReference>
<feature type="region of interest" description="Disordered" evidence="3">
    <location>
        <begin position="539"/>
        <end position="559"/>
    </location>
</feature>
<name>A0A5C5G4I4_9BASI</name>
<feature type="compositionally biased region" description="Low complexity" evidence="3">
    <location>
        <begin position="170"/>
        <end position="186"/>
    </location>
</feature>
<accession>A0A5C5G4I4</accession>
<feature type="region of interest" description="Disordered" evidence="3">
    <location>
        <begin position="414"/>
        <end position="433"/>
    </location>
</feature>
<evidence type="ECO:0000256" key="3">
    <source>
        <dbReference type="SAM" id="MobiDB-lite"/>
    </source>
</evidence>
<organism evidence="7 8">
    <name type="scientific">Rhodotorula diobovata</name>
    <dbReference type="NCBI Taxonomy" id="5288"/>
    <lineage>
        <taxon>Eukaryota</taxon>
        <taxon>Fungi</taxon>
        <taxon>Dikarya</taxon>
        <taxon>Basidiomycota</taxon>
        <taxon>Pucciniomycotina</taxon>
        <taxon>Microbotryomycetes</taxon>
        <taxon>Sporidiobolales</taxon>
        <taxon>Sporidiobolaceae</taxon>
        <taxon>Rhodotorula</taxon>
    </lineage>
</organism>
<dbReference type="Pfam" id="PF00018">
    <property type="entry name" value="SH3_1"/>
    <property type="match status" value="2"/>
</dbReference>
<feature type="domain" description="Ras-associating" evidence="6">
    <location>
        <begin position="326"/>
        <end position="403"/>
    </location>
</feature>
<dbReference type="EMBL" id="SOZI01000011">
    <property type="protein sequence ID" value="TNY23436.1"/>
    <property type="molecule type" value="Genomic_DNA"/>
</dbReference>
<dbReference type="GO" id="GO:0007165">
    <property type="term" value="P:signal transduction"/>
    <property type="evidence" value="ECO:0007669"/>
    <property type="project" value="InterPro"/>
</dbReference>
<evidence type="ECO:0000313" key="8">
    <source>
        <dbReference type="Proteomes" id="UP000311382"/>
    </source>
</evidence>
<feature type="region of interest" description="Disordered" evidence="3">
    <location>
        <begin position="257"/>
        <end position="327"/>
    </location>
</feature>
<dbReference type="SUPFAM" id="SSF54236">
    <property type="entry name" value="Ubiquitin-like"/>
    <property type="match status" value="1"/>
</dbReference>
<dbReference type="CDD" id="cd00174">
    <property type="entry name" value="SH3"/>
    <property type="match status" value="2"/>
</dbReference>
<dbReference type="Pfam" id="PF00788">
    <property type="entry name" value="RA"/>
    <property type="match status" value="1"/>
</dbReference>
<dbReference type="SMART" id="SM00326">
    <property type="entry name" value="SH3"/>
    <property type="match status" value="2"/>
</dbReference>
<reference evidence="7 8" key="1">
    <citation type="submission" date="2019-03" db="EMBL/GenBank/DDBJ databases">
        <title>Rhodosporidium diobovatum UCD-FST 08-225 genome sequencing, assembly, and annotation.</title>
        <authorList>
            <person name="Fakankun I.U."/>
            <person name="Fristensky B."/>
            <person name="Levin D.B."/>
        </authorList>
    </citation>
    <scope>NUCLEOTIDE SEQUENCE [LARGE SCALE GENOMIC DNA]</scope>
    <source>
        <strain evidence="7 8">UCD-FST 08-225</strain>
    </source>
</reference>
<feature type="domain" description="SH3" evidence="4">
    <location>
        <begin position="496"/>
        <end position="574"/>
    </location>
</feature>
<dbReference type="InterPro" id="IPR000159">
    <property type="entry name" value="RA_dom"/>
</dbReference>
<feature type="region of interest" description="Disordered" evidence="3">
    <location>
        <begin position="704"/>
        <end position="815"/>
    </location>
</feature>
<feature type="region of interest" description="Disordered" evidence="3">
    <location>
        <begin position="464"/>
        <end position="492"/>
    </location>
</feature>
<protein>
    <recommendedName>
        <fullName evidence="9">Protein kinase regulator</fullName>
    </recommendedName>
</protein>
<evidence type="ECO:0000256" key="1">
    <source>
        <dbReference type="ARBA" id="ARBA00022443"/>
    </source>
</evidence>
<evidence type="ECO:0000313" key="7">
    <source>
        <dbReference type="EMBL" id="TNY23436.1"/>
    </source>
</evidence>
<dbReference type="PROSITE" id="PS50200">
    <property type="entry name" value="RA"/>
    <property type="match status" value="1"/>
</dbReference>
<comment type="caution">
    <text evidence="7">The sequence shown here is derived from an EMBL/GenBank/DDBJ whole genome shotgun (WGS) entry which is preliminary data.</text>
</comment>
<gene>
    <name evidence="7" type="ORF">DMC30DRAFT_20695</name>
</gene>
<keyword evidence="8" id="KW-1185">Reference proteome</keyword>
<keyword evidence="1 2" id="KW-0728">SH3 domain</keyword>
<feature type="compositionally biased region" description="Low complexity" evidence="3">
    <location>
        <begin position="225"/>
        <end position="238"/>
    </location>
</feature>
<evidence type="ECO:0000259" key="6">
    <source>
        <dbReference type="PROSITE" id="PS50200"/>
    </source>
</evidence>
<proteinExistence type="predicted"/>
<dbReference type="PROSITE" id="PS50002">
    <property type="entry name" value="SH3"/>
    <property type="match status" value="2"/>
</dbReference>
<feature type="region of interest" description="Disordered" evidence="3">
    <location>
        <begin position="147"/>
        <end position="238"/>
    </location>
</feature>
<dbReference type="SMART" id="SM00454">
    <property type="entry name" value="SAM"/>
    <property type="match status" value="1"/>
</dbReference>
<feature type="compositionally biased region" description="Low complexity" evidence="3">
    <location>
        <begin position="207"/>
        <end position="218"/>
    </location>
</feature>
<dbReference type="PANTHER" id="PTHR24135">
    <property type="entry name" value="SH3 AND MULTIPLE ANKYRIN REPEAT DOMAINS PROTEIN"/>
    <property type="match status" value="1"/>
</dbReference>
<evidence type="ECO:0008006" key="9">
    <source>
        <dbReference type="Google" id="ProtNLM"/>
    </source>
</evidence>
<sequence length="815" mass="84298">MLVSQGHGDPPPYVQDVLALDPEGVHRLFADLGFPHYRDQLAEHGISGDVLIHLDHAALKDVGVHSVGQRLAILKTVYDLKVAQDIPIEDGHYVPPSEELDGAGPLPAYQILGLLTERDEHIHRLESEVHSLHSALINLREETLSVARGAPSGKPRPTVRSPTGLGFVHPLSNSSTLSRSSSTPSRPRNPPPVALTSSLALPHAGLPDSPHSPVVDSPRMMGDYQQQQQHLQQAANGQLHDGTAAAHLQPAEISISGVATPTTPTAPMLIHPDSGHGGSALNSHLHPPSSRPSQSGQEPSPTTGSSLSPSSSSRAREGSSSTSATADNPYRSFRVTVEDPCYKVLPAALKKYKINDDWRLYALFICYGNTERCLAYDEKPLLLFQKLKESNDNPVFMLRHIKDIKSPIAVATAKHAARRDKRPPGIGGGVERSLMGVNRDGTANASAAGANGLALNARPTRLHHPPVLLPVGKDKGDEAGEGAAGEGDKKDEAARKAQGYCIAIYPYLAEREDEFDVAVGDTFVILSKTKGWWVVHRDQPSSSLSSSTSSNPDHSAAPRKSAWVPAGCLLETSVPPLSLISASSPSASDSASASTSPSTSKTPTSSAGVPAHEGNAASVAIPPSLVVSVSTPGVALMDYVPRGAGELEVRKGATLRILKRYNHWSYAVKEDGGRGWLPSWFCGRVNKAGETSAAAAAAAAAAGTPTTPVAPESGLAPPSTASSGSTTTAGAPSLSFSSSTTLAPGGSSSSSGGGASGADTRPSTAPGGAPKPPLSVNVPPLLPGASGGARSAGAAMMLETSPEESGGGDGAGGTE</sequence>
<dbReference type="OrthoDB" id="8883818at2759"/>
<feature type="compositionally biased region" description="Low complexity" evidence="3">
    <location>
        <begin position="713"/>
        <end position="750"/>
    </location>
</feature>
<dbReference type="InterPro" id="IPR001660">
    <property type="entry name" value="SAM"/>
</dbReference>
<dbReference type="InterPro" id="IPR029071">
    <property type="entry name" value="Ubiquitin-like_domsf"/>
</dbReference>
<feature type="compositionally biased region" description="Low complexity" evidence="3">
    <location>
        <begin position="298"/>
        <end position="326"/>
    </location>
</feature>
<dbReference type="Gene3D" id="3.10.20.90">
    <property type="entry name" value="Phosphatidylinositol 3-kinase Catalytic Subunit, Chain A, domain 1"/>
    <property type="match status" value="1"/>
</dbReference>
<dbReference type="CDD" id="cd01786">
    <property type="entry name" value="RA_STE50"/>
    <property type="match status" value="1"/>
</dbReference>
<feature type="domain" description="SAM" evidence="5">
    <location>
        <begin position="20"/>
        <end position="83"/>
    </location>
</feature>
<dbReference type="AlphaFoldDB" id="A0A5C5G4I4"/>
<dbReference type="SUPFAM" id="SSF50044">
    <property type="entry name" value="SH3-domain"/>
    <property type="match status" value="2"/>
</dbReference>
<evidence type="ECO:0000256" key="2">
    <source>
        <dbReference type="PROSITE-ProRule" id="PRU00192"/>
    </source>
</evidence>
<dbReference type="PANTHER" id="PTHR24135:SF28">
    <property type="entry name" value="LD13733P"/>
    <property type="match status" value="1"/>
</dbReference>
<dbReference type="STRING" id="5288.A0A5C5G4I4"/>
<dbReference type="Gene3D" id="1.10.150.50">
    <property type="entry name" value="Transcription Factor, Ets-1"/>
    <property type="match status" value="1"/>
</dbReference>
<dbReference type="SMART" id="SM00314">
    <property type="entry name" value="RA"/>
    <property type="match status" value="1"/>
</dbReference>
<dbReference type="Gene3D" id="2.30.30.40">
    <property type="entry name" value="SH3 Domains"/>
    <property type="match status" value="2"/>
</dbReference>
<dbReference type="InterPro" id="IPR013761">
    <property type="entry name" value="SAM/pointed_sf"/>
</dbReference>
<feature type="compositionally biased region" description="Low complexity" evidence="3">
    <location>
        <begin position="585"/>
        <end position="607"/>
    </location>
</feature>
<feature type="compositionally biased region" description="Gly residues" evidence="3">
    <location>
        <begin position="805"/>
        <end position="815"/>
    </location>
</feature>
<feature type="region of interest" description="Disordered" evidence="3">
    <location>
        <begin position="585"/>
        <end position="612"/>
    </location>
</feature>